<evidence type="ECO:0000256" key="6">
    <source>
        <dbReference type="ARBA" id="ARBA00022475"/>
    </source>
</evidence>
<dbReference type="UniPathway" id="UPA00070">
    <property type="reaction ID" value="UER00946"/>
</dbReference>
<feature type="binding site" evidence="13">
    <location>
        <position position="284"/>
    </location>
    <ligand>
        <name>FMN</name>
        <dbReference type="ChEBI" id="CHEBI:58210"/>
    </ligand>
</feature>
<dbReference type="EC" id="1.3.5.2" evidence="13"/>
<keyword evidence="8 13" id="KW-0288">FMN</keyword>
<accession>A0A1H1BEY2</accession>
<keyword evidence="9 13" id="KW-0665">Pyrimidine biosynthesis</keyword>
<comment type="function">
    <text evidence="1 13">Catalyzes the conversion of dihydroorotate to orotate with quinone as electron acceptor.</text>
</comment>
<feature type="binding site" evidence="13">
    <location>
        <begin position="78"/>
        <end position="82"/>
    </location>
    <ligand>
        <name>FMN</name>
        <dbReference type="ChEBI" id="CHEBI:58210"/>
    </ligand>
</feature>
<comment type="subcellular location">
    <subcellularLocation>
        <location evidence="2 13">Cell membrane</location>
        <topology evidence="2 13">Peripheral membrane protein</topology>
    </subcellularLocation>
</comment>
<gene>
    <name evidence="13" type="primary">pyrD</name>
    <name evidence="15" type="ORF">SAMN05443245_1614</name>
</gene>
<keyword evidence="16" id="KW-1185">Reference proteome</keyword>
<evidence type="ECO:0000256" key="5">
    <source>
        <dbReference type="ARBA" id="ARBA00011245"/>
    </source>
</evidence>
<dbReference type="InterPro" id="IPR005719">
    <property type="entry name" value="Dihydroorotate_DH_2"/>
</dbReference>
<feature type="binding site" evidence="13">
    <location>
        <begin position="334"/>
        <end position="335"/>
    </location>
    <ligand>
        <name>FMN</name>
        <dbReference type="ChEBI" id="CHEBI:58210"/>
    </ligand>
</feature>
<feature type="active site" description="Nucleophile" evidence="13">
    <location>
        <position position="191"/>
    </location>
</feature>
<dbReference type="PANTHER" id="PTHR48109:SF4">
    <property type="entry name" value="DIHYDROOROTATE DEHYDROGENASE (QUINONE), MITOCHONDRIAL"/>
    <property type="match status" value="1"/>
</dbReference>
<dbReference type="HAMAP" id="MF_00225">
    <property type="entry name" value="DHO_dh_type2"/>
    <property type="match status" value="1"/>
</dbReference>
<evidence type="ECO:0000256" key="13">
    <source>
        <dbReference type="HAMAP-Rule" id="MF_00225"/>
    </source>
</evidence>
<keyword evidence="6 13" id="KW-1003">Cell membrane</keyword>
<feature type="binding site" evidence="13">
    <location>
        <position position="155"/>
    </location>
    <ligand>
        <name>FMN</name>
        <dbReference type="ChEBI" id="CHEBI:58210"/>
    </ligand>
</feature>
<dbReference type="NCBIfam" id="NF003652">
    <property type="entry name" value="PRK05286.2-5"/>
    <property type="match status" value="1"/>
</dbReference>
<name>A0A1H1BEY2_9BURK</name>
<dbReference type="Gene3D" id="3.20.20.70">
    <property type="entry name" value="Aldolase class I"/>
    <property type="match status" value="1"/>
</dbReference>
<dbReference type="NCBIfam" id="NF003646">
    <property type="entry name" value="PRK05286.1-4"/>
    <property type="match status" value="1"/>
</dbReference>
<dbReference type="GO" id="GO:0106430">
    <property type="term" value="F:dihydroorotate dehydrogenase (quinone) activity"/>
    <property type="evidence" value="ECO:0007669"/>
    <property type="project" value="UniProtKB-EC"/>
</dbReference>
<feature type="binding site" evidence="13">
    <location>
        <position position="233"/>
    </location>
    <ligand>
        <name>FMN</name>
        <dbReference type="ChEBI" id="CHEBI:58210"/>
    </ligand>
</feature>
<dbReference type="FunFam" id="3.20.20.70:FF:000028">
    <property type="entry name" value="Dihydroorotate dehydrogenase (quinone)"/>
    <property type="match status" value="1"/>
</dbReference>
<dbReference type="GO" id="GO:0005886">
    <property type="term" value="C:plasma membrane"/>
    <property type="evidence" value="ECO:0007669"/>
    <property type="project" value="UniProtKB-SubCell"/>
</dbReference>
<evidence type="ECO:0000256" key="8">
    <source>
        <dbReference type="ARBA" id="ARBA00022643"/>
    </source>
</evidence>
<keyword evidence="11 13" id="KW-0472">Membrane</keyword>
<comment type="pathway">
    <text evidence="3 13">Pyrimidine metabolism; UMP biosynthesis via de novo pathway; orotate from (S)-dihydroorotate (quinone route): step 1/1.</text>
</comment>
<feature type="binding site" evidence="13">
    <location>
        <position position="82"/>
    </location>
    <ligand>
        <name>substrate</name>
    </ligand>
</feature>
<dbReference type="CDD" id="cd04738">
    <property type="entry name" value="DHOD_2_like"/>
    <property type="match status" value="1"/>
</dbReference>
<dbReference type="SUPFAM" id="SSF51395">
    <property type="entry name" value="FMN-linked oxidoreductases"/>
    <property type="match status" value="1"/>
</dbReference>
<keyword evidence="10 13" id="KW-0560">Oxidoreductase</keyword>
<dbReference type="GO" id="GO:0006207">
    <property type="term" value="P:'de novo' pyrimidine nucleobase biosynthetic process"/>
    <property type="evidence" value="ECO:0007669"/>
    <property type="project" value="UniProtKB-UniRule"/>
</dbReference>
<comment type="catalytic activity">
    <reaction evidence="12 13">
        <text>(S)-dihydroorotate + a quinone = orotate + a quinol</text>
        <dbReference type="Rhea" id="RHEA:30187"/>
        <dbReference type="ChEBI" id="CHEBI:24646"/>
        <dbReference type="ChEBI" id="CHEBI:30839"/>
        <dbReference type="ChEBI" id="CHEBI:30864"/>
        <dbReference type="ChEBI" id="CHEBI:132124"/>
        <dbReference type="EC" id="1.3.5.2"/>
    </reaction>
</comment>
<feature type="binding site" evidence="13">
    <location>
        <position position="188"/>
    </location>
    <ligand>
        <name>FMN</name>
        <dbReference type="ChEBI" id="CHEBI:58210"/>
    </ligand>
</feature>
<reference evidence="16" key="1">
    <citation type="submission" date="2016-10" db="EMBL/GenBank/DDBJ databases">
        <authorList>
            <person name="Varghese N."/>
        </authorList>
    </citation>
    <scope>NUCLEOTIDE SEQUENCE [LARGE SCALE GENOMIC DNA]</scope>
    <source>
        <strain evidence="16">GAS106B</strain>
    </source>
</reference>
<dbReference type="GO" id="GO:0005737">
    <property type="term" value="C:cytoplasm"/>
    <property type="evidence" value="ECO:0007669"/>
    <property type="project" value="InterPro"/>
</dbReference>
<feature type="domain" description="Dihydroorotate dehydrogenase catalytic" evidence="14">
    <location>
        <begin position="64"/>
        <end position="352"/>
    </location>
</feature>
<dbReference type="Proteomes" id="UP000183487">
    <property type="component" value="Unassembled WGS sequence"/>
</dbReference>
<evidence type="ECO:0000313" key="15">
    <source>
        <dbReference type="EMBL" id="SDQ49946.1"/>
    </source>
</evidence>
<evidence type="ECO:0000259" key="14">
    <source>
        <dbReference type="Pfam" id="PF01180"/>
    </source>
</evidence>
<feature type="binding site" evidence="13">
    <location>
        <position position="193"/>
    </location>
    <ligand>
        <name>substrate</name>
    </ligand>
</feature>
<feature type="binding site" evidence="13">
    <location>
        <begin position="262"/>
        <end position="263"/>
    </location>
    <ligand>
        <name>substrate</name>
    </ligand>
</feature>
<evidence type="ECO:0000256" key="11">
    <source>
        <dbReference type="ARBA" id="ARBA00023136"/>
    </source>
</evidence>
<dbReference type="AlphaFoldDB" id="A0A1H1BEY2"/>
<evidence type="ECO:0000256" key="3">
    <source>
        <dbReference type="ARBA" id="ARBA00005161"/>
    </source>
</evidence>
<dbReference type="PROSITE" id="PS00912">
    <property type="entry name" value="DHODEHASE_2"/>
    <property type="match status" value="1"/>
</dbReference>
<keyword evidence="7 13" id="KW-0285">Flavoprotein</keyword>
<dbReference type="NCBIfam" id="TIGR01036">
    <property type="entry name" value="pyrD_sub2"/>
    <property type="match status" value="1"/>
</dbReference>
<feature type="binding site" evidence="13">
    <location>
        <position position="188"/>
    </location>
    <ligand>
        <name>substrate</name>
    </ligand>
</feature>
<dbReference type="InterPro" id="IPR012135">
    <property type="entry name" value="Dihydroorotate_DH_1_2"/>
</dbReference>
<evidence type="ECO:0000256" key="7">
    <source>
        <dbReference type="ARBA" id="ARBA00022630"/>
    </source>
</evidence>
<organism evidence="15 16">
    <name type="scientific">Paraburkholderia fungorum</name>
    <dbReference type="NCBI Taxonomy" id="134537"/>
    <lineage>
        <taxon>Bacteria</taxon>
        <taxon>Pseudomonadati</taxon>
        <taxon>Pseudomonadota</taxon>
        <taxon>Betaproteobacteria</taxon>
        <taxon>Burkholderiales</taxon>
        <taxon>Burkholderiaceae</taxon>
        <taxon>Paraburkholderia</taxon>
    </lineage>
</organism>
<proteinExistence type="inferred from homology"/>
<dbReference type="InterPro" id="IPR013785">
    <property type="entry name" value="Aldolase_TIM"/>
</dbReference>
<dbReference type="InterPro" id="IPR050074">
    <property type="entry name" value="DHO_dehydrogenase"/>
</dbReference>
<evidence type="ECO:0000256" key="12">
    <source>
        <dbReference type="ARBA" id="ARBA00048639"/>
    </source>
</evidence>
<feature type="binding site" evidence="13">
    <location>
        <position position="313"/>
    </location>
    <ligand>
        <name>FMN</name>
        <dbReference type="ChEBI" id="CHEBI:58210"/>
    </ligand>
</feature>
<comment type="cofactor">
    <cofactor evidence="13">
        <name>FMN</name>
        <dbReference type="ChEBI" id="CHEBI:58210"/>
    </cofactor>
    <text evidence="13">Binds 1 FMN per subunit.</text>
</comment>
<feature type="binding site" evidence="13">
    <location>
        <position position="102"/>
    </location>
    <ligand>
        <name>FMN</name>
        <dbReference type="ChEBI" id="CHEBI:58210"/>
    </ligand>
</feature>
<dbReference type="Pfam" id="PF01180">
    <property type="entry name" value="DHO_dh"/>
    <property type="match status" value="1"/>
</dbReference>
<evidence type="ECO:0000313" key="16">
    <source>
        <dbReference type="Proteomes" id="UP000183487"/>
    </source>
</evidence>
<dbReference type="PROSITE" id="PS00911">
    <property type="entry name" value="DHODEHASE_1"/>
    <property type="match status" value="1"/>
</dbReference>
<protein>
    <recommendedName>
        <fullName evidence="13">Dihydroorotate dehydrogenase (quinone)</fullName>
        <ecNumber evidence="13">1.3.5.2</ecNumber>
    </recommendedName>
    <alternativeName>
        <fullName evidence="13">DHOdehase</fullName>
        <shortName evidence="13">DHOD</shortName>
        <shortName evidence="13">DHODase</shortName>
    </alternativeName>
    <alternativeName>
        <fullName evidence="13">Dihydroorotate oxidase</fullName>
    </alternativeName>
</protein>
<evidence type="ECO:0000256" key="1">
    <source>
        <dbReference type="ARBA" id="ARBA00003125"/>
    </source>
</evidence>
<sequence length="353" mass="37637">MAGSHFSAARLRPVFSSLYPLVRAQLFRMDAEDAHHLTLRMLGAAGRTGLAGAFAPRVPDSPRTVMGLTFRNPVGLAAGLDKDGACIDGLAALGFGFIEVGTVTPRAQPGNPRPRMFRLPEAGGIINRMGFNNAGVDQFVKNVQAARYRGTLGLNIGKNADTPIERAAEDYLYCLERVYPFASYVTVNISSPNTKNLRQLQGAGELDALLAALKDKQQRLADMHGKLVPLALKIAPDLDDEQIKSIADTLLRHKFEGVIATNTTLSRTAVTGMQHGDEAGGLSGKPVFDASNEVIRKLRAEVGDTVPIIGVGGIFSGEDARAKLAAGAALVQLYTGFIYRGPTLVAECAQALR</sequence>
<feature type="binding site" evidence="13">
    <location>
        <position position="261"/>
    </location>
    <ligand>
        <name>FMN</name>
        <dbReference type="ChEBI" id="CHEBI:58210"/>
    </ligand>
</feature>
<dbReference type="InterPro" id="IPR005720">
    <property type="entry name" value="Dihydroorotate_DH_cat"/>
</dbReference>
<evidence type="ECO:0000256" key="4">
    <source>
        <dbReference type="ARBA" id="ARBA00005359"/>
    </source>
</evidence>
<dbReference type="PANTHER" id="PTHR48109">
    <property type="entry name" value="DIHYDROOROTATE DEHYDROGENASE (QUINONE), MITOCHONDRIAL-RELATED"/>
    <property type="match status" value="1"/>
</dbReference>
<dbReference type="NCBIfam" id="NF003644">
    <property type="entry name" value="PRK05286.1-1"/>
    <property type="match status" value="1"/>
</dbReference>
<dbReference type="PIRSF" id="PIRSF000164">
    <property type="entry name" value="DHO_oxidase"/>
    <property type="match status" value="1"/>
</dbReference>
<dbReference type="GO" id="GO:0044205">
    <property type="term" value="P:'de novo' UMP biosynthetic process"/>
    <property type="evidence" value="ECO:0007669"/>
    <property type="project" value="UniProtKB-UniRule"/>
</dbReference>
<comment type="similarity">
    <text evidence="4 13">Belongs to the dihydroorotate dehydrogenase family. Type 2 subfamily.</text>
</comment>
<evidence type="ECO:0000256" key="10">
    <source>
        <dbReference type="ARBA" id="ARBA00023002"/>
    </source>
</evidence>
<dbReference type="NCBIfam" id="NF003645">
    <property type="entry name" value="PRK05286.1-2"/>
    <property type="match status" value="1"/>
</dbReference>
<dbReference type="EMBL" id="FNKP01000001">
    <property type="protein sequence ID" value="SDQ49946.1"/>
    <property type="molecule type" value="Genomic_DNA"/>
</dbReference>
<evidence type="ECO:0000256" key="2">
    <source>
        <dbReference type="ARBA" id="ARBA00004202"/>
    </source>
</evidence>
<feature type="binding site" evidence="13">
    <location>
        <begin position="127"/>
        <end position="131"/>
    </location>
    <ligand>
        <name>substrate</name>
    </ligand>
</feature>
<comment type="subunit">
    <text evidence="5 13">Monomer.</text>
</comment>
<dbReference type="InterPro" id="IPR001295">
    <property type="entry name" value="Dihydroorotate_DH_CS"/>
</dbReference>
<evidence type="ECO:0000256" key="9">
    <source>
        <dbReference type="ARBA" id="ARBA00022975"/>
    </source>
</evidence>